<organism evidence="1 2">
    <name type="scientific">Rhizophagus clarus</name>
    <dbReference type="NCBI Taxonomy" id="94130"/>
    <lineage>
        <taxon>Eukaryota</taxon>
        <taxon>Fungi</taxon>
        <taxon>Fungi incertae sedis</taxon>
        <taxon>Mucoromycota</taxon>
        <taxon>Glomeromycotina</taxon>
        <taxon>Glomeromycetes</taxon>
        <taxon>Glomerales</taxon>
        <taxon>Glomeraceae</taxon>
        <taxon>Rhizophagus</taxon>
    </lineage>
</organism>
<reference evidence="1 2" key="1">
    <citation type="submission" date="2017-11" db="EMBL/GenBank/DDBJ databases">
        <title>The genome of Rhizophagus clarus HR1 reveals common genetic basis of auxotrophy among arbuscular mycorrhizal fungi.</title>
        <authorList>
            <person name="Kobayashi Y."/>
        </authorList>
    </citation>
    <scope>NUCLEOTIDE SEQUENCE [LARGE SCALE GENOMIC DNA]</scope>
    <source>
        <strain evidence="1 2">HR1</strain>
    </source>
</reference>
<name>A0A2Z6QZ09_9GLOM</name>
<keyword evidence="2" id="KW-1185">Reference proteome</keyword>
<evidence type="ECO:0000313" key="1">
    <source>
        <dbReference type="EMBL" id="GBB85556.1"/>
    </source>
</evidence>
<dbReference type="Proteomes" id="UP000247702">
    <property type="component" value="Unassembled WGS sequence"/>
</dbReference>
<dbReference type="EMBL" id="BEXD01000231">
    <property type="protein sequence ID" value="GBB85556.1"/>
    <property type="molecule type" value="Genomic_DNA"/>
</dbReference>
<protein>
    <submittedName>
        <fullName evidence="1">Uncharacterized protein</fullName>
    </submittedName>
</protein>
<dbReference type="AlphaFoldDB" id="A0A2Z6QZ09"/>
<gene>
    <name evidence="1" type="ORF">RclHR1_12050001</name>
</gene>
<proteinExistence type="predicted"/>
<sequence length="70" mass="7761">MSYIPLFNKSNNSSSSPDAVQDVEVYNDPHIPTTVPLLYQAIIVIWFLSSFVPGSLNDYNNTVNGHFASL</sequence>
<accession>A0A2Z6QZ09</accession>
<evidence type="ECO:0000313" key="2">
    <source>
        <dbReference type="Proteomes" id="UP000247702"/>
    </source>
</evidence>
<comment type="caution">
    <text evidence="1">The sequence shown here is derived from an EMBL/GenBank/DDBJ whole genome shotgun (WGS) entry which is preliminary data.</text>
</comment>